<evidence type="ECO:0000256" key="5">
    <source>
        <dbReference type="SAM" id="Coils"/>
    </source>
</evidence>
<name>A0A9D1LEU6_9BURK</name>
<organism evidence="8 9">
    <name type="scientific">Candidatus Aphodousia faecigallinarum</name>
    <dbReference type="NCBI Taxonomy" id="2840677"/>
    <lineage>
        <taxon>Bacteria</taxon>
        <taxon>Pseudomonadati</taxon>
        <taxon>Pseudomonadota</taxon>
        <taxon>Betaproteobacteria</taxon>
        <taxon>Burkholderiales</taxon>
        <taxon>Sutterellaceae</taxon>
        <taxon>Sutterellaceae incertae sedis</taxon>
        <taxon>Candidatus Aphodousia</taxon>
    </lineage>
</organism>
<feature type="domain" description="Lipopolysaccharide assembly protein A" evidence="7">
    <location>
        <begin position="28"/>
        <end position="84"/>
    </location>
</feature>
<comment type="caution">
    <text evidence="8">The sequence shown here is derived from an EMBL/GenBank/DDBJ whole genome shotgun (WGS) entry which is preliminary data.</text>
</comment>
<dbReference type="Pfam" id="PF06305">
    <property type="entry name" value="LapA_dom"/>
    <property type="match status" value="1"/>
</dbReference>
<keyword evidence="5" id="KW-0175">Coiled coil</keyword>
<reference evidence="8" key="1">
    <citation type="submission" date="2020-10" db="EMBL/GenBank/DDBJ databases">
        <authorList>
            <person name="Gilroy R."/>
        </authorList>
    </citation>
    <scope>NUCLEOTIDE SEQUENCE</scope>
    <source>
        <strain evidence="8">7463</strain>
    </source>
</reference>
<feature type="transmembrane region" description="Helical" evidence="6">
    <location>
        <begin position="44"/>
        <end position="64"/>
    </location>
</feature>
<dbReference type="InterPro" id="IPR010445">
    <property type="entry name" value="LapA_dom"/>
</dbReference>
<dbReference type="Proteomes" id="UP000824083">
    <property type="component" value="Unassembled WGS sequence"/>
</dbReference>
<gene>
    <name evidence="8" type="ORF">IAC56_02455</name>
</gene>
<evidence type="ECO:0000256" key="6">
    <source>
        <dbReference type="SAM" id="Phobius"/>
    </source>
</evidence>
<evidence type="ECO:0000259" key="7">
    <source>
        <dbReference type="Pfam" id="PF06305"/>
    </source>
</evidence>
<accession>A0A9D1LEU6</accession>
<proteinExistence type="predicted"/>
<dbReference type="AlphaFoldDB" id="A0A9D1LEU6"/>
<reference evidence="8" key="2">
    <citation type="journal article" date="2021" name="PeerJ">
        <title>Extensive microbial diversity within the chicken gut microbiome revealed by metagenomics and culture.</title>
        <authorList>
            <person name="Gilroy R."/>
            <person name="Ravi A."/>
            <person name="Getino M."/>
            <person name="Pursley I."/>
            <person name="Horton D.L."/>
            <person name="Alikhan N.F."/>
            <person name="Baker D."/>
            <person name="Gharbi K."/>
            <person name="Hall N."/>
            <person name="Watson M."/>
            <person name="Adriaenssens E.M."/>
            <person name="Foster-Nyarko E."/>
            <person name="Jarju S."/>
            <person name="Secka A."/>
            <person name="Antonio M."/>
            <person name="Oren A."/>
            <person name="Chaudhuri R.R."/>
            <person name="La Ragione R."/>
            <person name="Hildebrand F."/>
            <person name="Pallen M.J."/>
        </authorList>
    </citation>
    <scope>NUCLEOTIDE SEQUENCE</scope>
    <source>
        <strain evidence="8">7463</strain>
    </source>
</reference>
<protein>
    <submittedName>
        <fullName evidence="8">DUF1049 domain-containing protein</fullName>
    </submittedName>
</protein>
<keyword evidence="1" id="KW-1003">Cell membrane</keyword>
<evidence type="ECO:0000256" key="1">
    <source>
        <dbReference type="ARBA" id="ARBA00022475"/>
    </source>
</evidence>
<evidence type="ECO:0000313" key="9">
    <source>
        <dbReference type="Proteomes" id="UP000824083"/>
    </source>
</evidence>
<keyword evidence="3 6" id="KW-1133">Transmembrane helix</keyword>
<evidence type="ECO:0000256" key="4">
    <source>
        <dbReference type="ARBA" id="ARBA00023136"/>
    </source>
</evidence>
<evidence type="ECO:0000256" key="2">
    <source>
        <dbReference type="ARBA" id="ARBA00022692"/>
    </source>
</evidence>
<keyword evidence="4 6" id="KW-0472">Membrane</keyword>
<dbReference type="EMBL" id="DVMY01000046">
    <property type="protein sequence ID" value="HIU37119.1"/>
    <property type="molecule type" value="Genomic_DNA"/>
</dbReference>
<keyword evidence="2 6" id="KW-0812">Transmembrane</keyword>
<sequence length="181" mass="20180">MHLRTVFLLLLFVLCSVFLIVNWEGVMAEVNVNLLYTEIQAPLGLILLLGPGLVILICLVYGFVQQAALSMELRRVNKQLQQARDLAQKAEQSRFTELKNEMQKQILDLQNQSASRHSSLMAAVNGLQSAVDESAQETVNSLSASVGEVEDRLSQLVEMAVGKEIDIREKKQVPTSENKDE</sequence>
<feature type="coiled-coil region" evidence="5">
    <location>
        <begin position="66"/>
        <end position="93"/>
    </location>
</feature>
<dbReference type="GO" id="GO:0005886">
    <property type="term" value="C:plasma membrane"/>
    <property type="evidence" value="ECO:0007669"/>
    <property type="project" value="InterPro"/>
</dbReference>
<evidence type="ECO:0000313" key="8">
    <source>
        <dbReference type="EMBL" id="HIU37119.1"/>
    </source>
</evidence>
<evidence type="ECO:0000256" key="3">
    <source>
        <dbReference type="ARBA" id="ARBA00022989"/>
    </source>
</evidence>